<evidence type="ECO:0000256" key="1">
    <source>
        <dbReference type="SAM" id="Phobius"/>
    </source>
</evidence>
<dbReference type="AlphaFoldDB" id="A0A4Y8WER8"/>
<dbReference type="EMBL" id="SATR01000019">
    <property type="protein sequence ID" value="TFH91115.1"/>
    <property type="molecule type" value="Genomic_DNA"/>
</dbReference>
<organism evidence="2 3">
    <name type="scientific">Vibrio ouci</name>
    <dbReference type="NCBI Taxonomy" id="2499078"/>
    <lineage>
        <taxon>Bacteria</taxon>
        <taxon>Pseudomonadati</taxon>
        <taxon>Pseudomonadota</taxon>
        <taxon>Gammaproteobacteria</taxon>
        <taxon>Vibrionales</taxon>
        <taxon>Vibrionaceae</taxon>
        <taxon>Vibrio</taxon>
    </lineage>
</organism>
<reference evidence="2 3" key="1">
    <citation type="submission" date="2019-01" db="EMBL/GenBank/DDBJ databases">
        <title>Vibrio BEI176 sp. nov, a marine bacterium isolated from China: eastern marignal seas.</title>
        <authorList>
            <person name="Li B."/>
        </authorList>
    </citation>
    <scope>NUCLEOTIDE SEQUENCE [LARGE SCALE GENOMIC DNA]</scope>
    <source>
        <strain evidence="2 3">BEI176</strain>
    </source>
</reference>
<keyword evidence="1" id="KW-0812">Transmembrane</keyword>
<keyword evidence="1" id="KW-0472">Membrane</keyword>
<dbReference type="OrthoDB" id="6264467at2"/>
<protein>
    <recommendedName>
        <fullName evidence="4">3-phosphoshikimate 1-carboxyvinyltransferase</fullName>
    </recommendedName>
</protein>
<dbReference type="RefSeq" id="WP_134835916.1">
    <property type="nucleotide sequence ID" value="NZ_SATR01000019.1"/>
</dbReference>
<evidence type="ECO:0000313" key="3">
    <source>
        <dbReference type="Proteomes" id="UP000297753"/>
    </source>
</evidence>
<evidence type="ECO:0000313" key="2">
    <source>
        <dbReference type="EMBL" id="TFH91115.1"/>
    </source>
</evidence>
<dbReference type="Proteomes" id="UP000297753">
    <property type="component" value="Unassembled WGS sequence"/>
</dbReference>
<keyword evidence="3" id="KW-1185">Reference proteome</keyword>
<evidence type="ECO:0008006" key="4">
    <source>
        <dbReference type="Google" id="ProtNLM"/>
    </source>
</evidence>
<feature type="transmembrane region" description="Helical" evidence="1">
    <location>
        <begin position="82"/>
        <end position="109"/>
    </location>
</feature>
<keyword evidence="1" id="KW-1133">Transmembrane helix</keyword>
<name>A0A4Y8WER8_9VIBR</name>
<gene>
    <name evidence="2" type="ORF">ELS82_13410</name>
</gene>
<accession>A0A4Y8WER8</accession>
<proteinExistence type="predicted"/>
<comment type="caution">
    <text evidence="2">The sequence shown here is derived from an EMBL/GenBank/DDBJ whole genome shotgun (WGS) entry which is preliminary data.</text>
</comment>
<sequence length="132" mass="15425">MSKQEKQSRAVQQFYTLLDKDTQDNLTQEQKEAIEQALNTVSLVNRQPVDIRKSFPFFGKRYFFVFLAGKDRRRLPRDKFSLSEYLVLVMVVLLILSMASLSVLALYLLKSAVGIDIFQDFSFGIWDWFKSL</sequence>